<dbReference type="GO" id="GO:0016791">
    <property type="term" value="F:phosphatase activity"/>
    <property type="evidence" value="ECO:0007669"/>
    <property type="project" value="TreeGrafter"/>
</dbReference>
<comment type="caution">
    <text evidence="3">The sequence shown here is derived from an EMBL/GenBank/DDBJ whole genome shotgun (WGS) entry which is preliminary data.</text>
</comment>
<dbReference type="GO" id="GO:0005737">
    <property type="term" value="C:cytoplasm"/>
    <property type="evidence" value="ECO:0007669"/>
    <property type="project" value="TreeGrafter"/>
</dbReference>
<dbReference type="Proteomes" id="UP001377567">
    <property type="component" value="Unassembled WGS sequence"/>
</dbReference>
<keyword evidence="1" id="KW-1133">Transmembrane helix</keyword>
<evidence type="ECO:0000313" key="4">
    <source>
        <dbReference type="Proteomes" id="UP001377567"/>
    </source>
</evidence>
<dbReference type="InterPro" id="IPR050126">
    <property type="entry name" value="Ap4A_hydrolase"/>
</dbReference>
<dbReference type="Gene3D" id="3.60.21.10">
    <property type="match status" value="1"/>
</dbReference>
<dbReference type="PANTHER" id="PTHR42850:SF4">
    <property type="entry name" value="ZINC-DEPENDENT ENDOPOLYPHOSPHATASE"/>
    <property type="match status" value="1"/>
</dbReference>
<dbReference type="SUPFAM" id="SSF56300">
    <property type="entry name" value="Metallo-dependent phosphatases"/>
    <property type="match status" value="1"/>
</dbReference>
<dbReference type="PANTHER" id="PTHR42850">
    <property type="entry name" value="METALLOPHOSPHOESTERASE"/>
    <property type="match status" value="1"/>
</dbReference>
<dbReference type="InterPro" id="IPR004843">
    <property type="entry name" value="Calcineurin-like_PHP"/>
</dbReference>
<dbReference type="GO" id="GO:0000298">
    <property type="term" value="F:endopolyphosphatase activity"/>
    <property type="evidence" value="ECO:0007669"/>
    <property type="project" value="TreeGrafter"/>
</dbReference>
<keyword evidence="4" id="KW-1185">Reference proteome</keyword>
<dbReference type="EMBL" id="BTGD01000025">
    <property type="protein sequence ID" value="GMM58880.1"/>
    <property type="molecule type" value="Genomic_DNA"/>
</dbReference>
<evidence type="ECO:0000313" key="3">
    <source>
        <dbReference type="EMBL" id="GMM58880.1"/>
    </source>
</evidence>
<protein>
    <submittedName>
        <fullName evidence="3">Serine/threonine-protein phosphatase</fullName>
    </submittedName>
</protein>
<name>A0AAV5S5C6_MAUHU</name>
<dbReference type="Pfam" id="PF00149">
    <property type="entry name" value="Metallophos"/>
    <property type="match status" value="1"/>
</dbReference>
<proteinExistence type="predicted"/>
<dbReference type="GO" id="GO:0006798">
    <property type="term" value="P:polyphosphate catabolic process"/>
    <property type="evidence" value="ECO:0007669"/>
    <property type="project" value="TreeGrafter"/>
</dbReference>
<accession>A0AAV5S5C6</accession>
<sequence length="318" mass="36244">MEYRLKLPIILLTIAGVLLTTYNIVNYDSEMSPSTSTLLPALRTLGDTITVTDPKDRLVFIGDVHGQYNEFKEMLDTKIGALDSHTTVVLLGDFLVKGPDSVKMLDYVSEHQDRVRFVFGNHEVLLFLAYVREELSLPDHILFATDKQFPPHSFKPPKKIHKELVKQLGGERMHKLAALGSASLRFDLALTNETLFAVHAGMLPGDFLEKDQVPPIAELVDMKYVNQEDWTQSAREEEDVKHSKRWYKLWDDCDKKYRNITVLYGHDAKKGLNLREHTKGLDSGCVRGGKLSALEYNYDAKTKKYTTTLHQVQARTHI</sequence>
<reference evidence="3 4" key="1">
    <citation type="journal article" date="2023" name="Elife">
        <title>Identification of key yeast species and microbe-microbe interactions impacting larval growth of Drosophila in the wild.</title>
        <authorList>
            <person name="Mure A."/>
            <person name="Sugiura Y."/>
            <person name="Maeda R."/>
            <person name="Honda K."/>
            <person name="Sakurai N."/>
            <person name="Takahashi Y."/>
            <person name="Watada M."/>
            <person name="Katoh T."/>
            <person name="Gotoh A."/>
            <person name="Gotoh Y."/>
            <person name="Taniguchi I."/>
            <person name="Nakamura K."/>
            <person name="Hayashi T."/>
            <person name="Katayama T."/>
            <person name="Uemura T."/>
            <person name="Hattori Y."/>
        </authorList>
    </citation>
    <scope>NUCLEOTIDE SEQUENCE [LARGE SCALE GENOMIC DNA]</scope>
    <source>
        <strain evidence="3 4">KH-74</strain>
    </source>
</reference>
<dbReference type="AlphaFoldDB" id="A0AAV5S5C6"/>
<feature type="transmembrane region" description="Helical" evidence="1">
    <location>
        <begin position="7"/>
        <end position="25"/>
    </location>
</feature>
<dbReference type="InterPro" id="IPR029052">
    <property type="entry name" value="Metallo-depent_PP-like"/>
</dbReference>
<evidence type="ECO:0000259" key="2">
    <source>
        <dbReference type="Pfam" id="PF00149"/>
    </source>
</evidence>
<organism evidence="3 4">
    <name type="scientific">Maudiozyma humilis</name>
    <name type="common">Sour dough yeast</name>
    <name type="synonym">Kazachstania humilis</name>
    <dbReference type="NCBI Taxonomy" id="51915"/>
    <lineage>
        <taxon>Eukaryota</taxon>
        <taxon>Fungi</taxon>
        <taxon>Dikarya</taxon>
        <taxon>Ascomycota</taxon>
        <taxon>Saccharomycotina</taxon>
        <taxon>Saccharomycetes</taxon>
        <taxon>Saccharomycetales</taxon>
        <taxon>Saccharomycetaceae</taxon>
        <taxon>Maudiozyma</taxon>
    </lineage>
</organism>
<gene>
    <name evidence="3" type="ORF">DAKH74_054970</name>
</gene>
<keyword evidence="1" id="KW-0812">Transmembrane</keyword>
<evidence type="ECO:0000256" key="1">
    <source>
        <dbReference type="SAM" id="Phobius"/>
    </source>
</evidence>
<keyword evidence="1" id="KW-0472">Membrane</keyword>
<feature type="domain" description="Calcineurin-like phosphoesterase" evidence="2">
    <location>
        <begin position="57"/>
        <end position="269"/>
    </location>
</feature>